<evidence type="ECO:0000259" key="7">
    <source>
        <dbReference type="PROSITE" id="PS51085"/>
    </source>
</evidence>
<dbReference type="InterPro" id="IPR006058">
    <property type="entry name" value="2Fe2S_fd_BS"/>
</dbReference>
<accession>A0A261SG52</accession>
<dbReference type="Gene3D" id="3.10.20.30">
    <property type="match status" value="1"/>
</dbReference>
<dbReference type="InterPro" id="IPR036884">
    <property type="entry name" value="2Fe-2S-bd_dom_sf"/>
</dbReference>
<comment type="caution">
    <text evidence="8">The sequence shown here is derived from an EMBL/GenBank/DDBJ whole genome shotgun (WGS) entry which is preliminary data.</text>
</comment>
<evidence type="ECO:0000256" key="5">
    <source>
        <dbReference type="ARBA" id="ARBA00023014"/>
    </source>
</evidence>
<dbReference type="Proteomes" id="UP000217005">
    <property type="component" value="Unassembled WGS sequence"/>
</dbReference>
<organism evidence="8 9">
    <name type="scientific">Bordetella genomosp. 1</name>
    <dbReference type="NCBI Taxonomy" id="1395607"/>
    <lineage>
        <taxon>Bacteria</taxon>
        <taxon>Pseudomonadati</taxon>
        <taxon>Pseudomonadota</taxon>
        <taxon>Betaproteobacteria</taxon>
        <taxon>Burkholderiales</taxon>
        <taxon>Alcaligenaceae</taxon>
        <taxon>Bordetella</taxon>
    </lineage>
</organism>
<evidence type="ECO:0000313" key="9">
    <source>
        <dbReference type="Proteomes" id="UP000217005"/>
    </source>
</evidence>
<dbReference type="InterPro" id="IPR052914">
    <property type="entry name" value="Aldehyde_Oxdr_Iron-Sulfur"/>
</dbReference>
<evidence type="ECO:0000256" key="4">
    <source>
        <dbReference type="ARBA" id="ARBA00023004"/>
    </source>
</evidence>
<evidence type="ECO:0000256" key="1">
    <source>
        <dbReference type="ARBA" id="ARBA00022714"/>
    </source>
</evidence>
<evidence type="ECO:0000256" key="3">
    <source>
        <dbReference type="ARBA" id="ARBA00023002"/>
    </source>
</evidence>
<dbReference type="EMBL" id="NEVL01000003">
    <property type="protein sequence ID" value="OZI36125.1"/>
    <property type="molecule type" value="Genomic_DNA"/>
</dbReference>
<dbReference type="GO" id="GO:0051537">
    <property type="term" value="F:2 iron, 2 sulfur cluster binding"/>
    <property type="evidence" value="ECO:0007669"/>
    <property type="project" value="UniProtKB-KW"/>
</dbReference>
<protein>
    <submittedName>
        <fullName evidence="8">Ferredoxin</fullName>
    </submittedName>
</protein>
<keyword evidence="2" id="KW-0479">Metal-binding</keyword>
<dbReference type="InterPro" id="IPR001041">
    <property type="entry name" value="2Fe-2S_ferredoxin-type"/>
</dbReference>
<dbReference type="Gene3D" id="1.10.150.120">
    <property type="entry name" value="[2Fe-2S]-binding domain"/>
    <property type="match status" value="1"/>
</dbReference>
<dbReference type="RefSeq" id="WP_094826934.1">
    <property type="nucleotide sequence ID" value="NZ_NEVL01000003.1"/>
</dbReference>
<dbReference type="PANTHER" id="PTHR45331">
    <property type="entry name" value="OXIDOREDUCTASE, IRON-SULPHUR BINDING SUBUNIT-RELATED-RELATED"/>
    <property type="match status" value="1"/>
</dbReference>
<proteinExistence type="predicted"/>
<keyword evidence="5" id="KW-0411">Iron-sulfur</keyword>
<feature type="region of interest" description="Disordered" evidence="6">
    <location>
        <begin position="1"/>
        <end position="32"/>
    </location>
</feature>
<keyword evidence="3" id="KW-0560">Oxidoreductase</keyword>
<dbReference type="GO" id="GO:0016903">
    <property type="term" value="F:oxidoreductase activity, acting on the aldehyde or oxo group of donors"/>
    <property type="evidence" value="ECO:0007669"/>
    <property type="project" value="TreeGrafter"/>
</dbReference>
<dbReference type="FunFam" id="3.10.20.30:FF:000020">
    <property type="entry name" value="Xanthine dehydrogenase iron-sulfur subunit"/>
    <property type="match status" value="1"/>
</dbReference>
<name>A0A261SG52_9BORD</name>
<sequence>MPNLPHDDPPRSPSPDAAARDDTAQDRAGGPTRRQFMLGSVAGGIGGFAASLLAQESALAQRVPVPAEGAPAAVLNPVEVTLEINGTPRVLSLDSRTVLLDALREHLALTGSKKGCDQGQCGACTVLVDGRRVLSCLTLTASVQGRKVTTVEGLGTEERLHPIQSAFIANDAFQCGYCTPGQLCSAVGMLAEVRNGDVSHVTADVRAGAPALTDQEIRERMSGNLCRCGAYPGIVAAVHEVHSGRQAQQAWAYATPIQIAQARSADGDANETV</sequence>
<dbReference type="Pfam" id="PF01799">
    <property type="entry name" value="Fer2_2"/>
    <property type="match status" value="1"/>
</dbReference>
<dbReference type="SUPFAM" id="SSF47741">
    <property type="entry name" value="CO dehydrogenase ISP C-domain like"/>
    <property type="match status" value="1"/>
</dbReference>
<dbReference type="GO" id="GO:0046872">
    <property type="term" value="F:metal ion binding"/>
    <property type="evidence" value="ECO:0007669"/>
    <property type="project" value="UniProtKB-KW"/>
</dbReference>
<dbReference type="SUPFAM" id="SSF54292">
    <property type="entry name" value="2Fe-2S ferredoxin-like"/>
    <property type="match status" value="1"/>
</dbReference>
<feature type="domain" description="2Fe-2S ferredoxin-type" evidence="7">
    <location>
        <begin position="78"/>
        <end position="154"/>
    </location>
</feature>
<keyword evidence="4" id="KW-0408">Iron</keyword>
<evidence type="ECO:0000256" key="2">
    <source>
        <dbReference type="ARBA" id="ARBA00022723"/>
    </source>
</evidence>
<dbReference type="OrthoDB" id="9179439at2"/>
<dbReference type="InterPro" id="IPR036010">
    <property type="entry name" value="2Fe-2S_ferredoxin-like_sf"/>
</dbReference>
<dbReference type="PROSITE" id="PS51085">
    <property type="entry name" value="2FE2S_FER_2"/>
    <property type="match status" value="1"/>
</dbReference>
<dbReference type="PROSITE" id="PS00197">
    <property type="entry name" value="2FE2S_FER_1"/>
    <property type="match status" value="1"/>
</dbReference>
<dbReference type="PROSITE" id="PS51318">
    <property type="entry name" value="TAT"/>
    <property type="match status" value="1"/>
</dbReference>
<dbReference type="GO" id="GO:0042597">
    <property type="term" value="C:periplasmic space"/>
    <property type="evidence" value="ECO:0007669"/>
    <property type="project" value="TreeGrafter"/>
</dbReference>
<dbReference type="InterPro" id="IPR012675">
    <property type="entry name" value="Beta-grasp_dom_sf"/>
</dbReference>
<keyword evidence="1" id="KW-0001">2Fe-2S</keyword>
<gene>
    <name evidence="8" type="ORF">CEG14_13920</name>
</gene>
<dbReference type="CDD" id="cd00207">
    <property type="entry name" value="fer2"/>
    <property type="match status" value="1"/>
</dbReference>
<feature type="compositionally biased region" description="Basic and acidic residues" evidence="6">
    <location>
        <begin position="1"/>
        <end position="10"/>
    </location>
</feature>
<dbReference type="InterPro" id="IPR002888">
    <property type="entry name" value="2Fe-2S-bd"/>
</dbReference>
<dbReference type="PANTHER" id="PTHR45331:SF1">
    <property type="entry name" value="ALDEHYDE OXIDOREDUCTASE IRON-SULFUR-BINDING SUBUNIT PAOA"/>
    <property type="match status" value="1"/>
</dbReference>
<evidence type="ECO:0000313" key="8">
    <source>
        <dbReference type="EMBL" id="OZI36125.1"/>
    </source>
</evidence>
<dbReference type="Pfam" id="PF00111">
    <property type="entry name" value="Fer2"/>
    <property type="match status" value="1"/>
</dbReference>
<dbReference type="InterPro" id="IPR006311">
    <property type="entry name" value="TAT_signal"/>
</dbReference>
<evidence type="ECO:0000256" key="6">
    <source>
        <dbReference type="SAM" id="MobiDB-lite"/>
    </source>
</evidence>
<dbReference type="AlphaFoldDB" id="A0A261SG52"/>
<reference evidence="8 9" key="1">
    <citation type="submission" date="2017-05" db="EMBL/GenBank/DDBJ databases">
        <title>Complete and WGS of Bordetella genogroups.</title>
        <authorList>
            <person name="Spilker T."/>
            <person name="LiPuma J."/>
        </authorList>
    </citation>
    <scope>NUCLEOTIDE SEQUENCE [LARGE SCALE GENOMIC DNA]</scope>
    <source>
        <strain evidence="8 9">AU17610</strain>
    </source>
</reference>